<evidence type="ECO:0000259" key="10">
    <source>
        <dbReference type="Pfam" id="PF13953"/>
    </source>
</evidence>
<organism evidence="12 13">
    <name type="scientific">Leminorella richardii</name>
    <dbReference type="NCBI Taxonomy" id="158841"/>
    <lineage>
        <taxon>Bacteria</taxon>
        <taxon>Pseudomonadati</taxon>
        <taxon>Pseudomonadota</taxon>
        <taxon>Gammaproteobacteria</taxon>
        <taxon>Enterobacterales</taxon>
        <taxon>Budviciaceae</taxon>
        <taxon>Leminorella</taxon>
    </lineage>
</organism>
<accession>A0A2X4UD56</accession>
<evidence type="ECO:0000313" key="13">
    <source>
        <dbReference type="Proteomes" id="UP000249005"/>
    </source>
</evidence>
<dbReference type="GO" id="GO:0015473">
    <property type="term" value="F:fimbrial usher porin activity"/>
    <property type="evidence" value="ECO:0007669"/>
    <property type="project" value="InterPro"/>
</dbReference>
<keyword evidence="8" id="KW-0998">Cell outer membrane</keyword>
<dbReference type="Gene3D" id="2.60.40.3110">
    <property type="match status" value="1"/>
</dbReference>
<dbReference type="AlphaFoldDB" id="A0A2X4UD56"/>
<dbReference type="InterPro" id="IPR025885">
    <property type="entry name" value="PapC_N"/>
</dbReference>
<keyword evidence="7" id="KW-0472">Membrane</keyword>
<keyword evidence="3" id="KW-0813">Transport</keyword>
<dbReference type="PANTHER" id="PTHR30451">
    <property type="entry name" value="OUTER MEMBRANE USHER PROTEIN"/>
    <property type="match status" value="1"/>
</dbReference>
<evidence type="ECO:0000256" key="6">
    <source>
        <dbReference type="ARBA" id="ARBA00022729"/>
    </source>
</evidence>
<dbReference type="PANTHER" id="PTHR30451:SF5">
    <property type="entry name" value="SLR0019 PROTEIN"/>
    <property type="match status" value="1"/>
</dbReference>
<dbReference type="InterPro" id="IPR037224">
    <property type="entry name" value="PapC_N_sf"/>
</dbReference>
<evidence type="ECO:0000256" key="3">
    <source>
        <dbReference type="ARBA" id="ARBA00022448"/>
    </source>
</evidence>
<dbReference type="Pfam" id="PF13954">
    <property type="entry name" value="PapC_N"/>
    <property type="match status" value="1"/>
</dbReference>
<dbReference type="InterPro" id="IPR025949">
    <property type="entry name" value="PapC-like_C"/>
</dbReference>
<dbReference type="InterPro" id="IPR000015">
    <property type="entry name" value="Fimb_usher"/>
</dbReference>
<evidence type="ECO:0000256" key="2">
    <source>
        <dbReference type="ARBA" id="ARBA00008064"/>
    </source>
</evidence>
<name>A0A2X4UD56_9GAMM</name>
<sequence length="881" mass="97077">MTTRHGRTAARTTIKTTVTAAGTLSLLASSLLIAFTSSAWAQESDSDSEFESIFLRKDKNGASPDIFLYKNAIAPGIKRVEVVVNDRVADVYDVHFVADAQSGTVIPCLNRSLLKEVGIKTELYDDWQTSLKDSGLDSNPESIPAVCDDLGERIPAARVFYDDAHQRLRLTVPQEAVNSLRFQMISPKEWDDGTPTLRTSYNGYFYHSRQKNSGNSGGSGGRDINNSAFVSLNSTASLGPWRVYSFDTFNKSANQGWKTNHDRLYAERNIAALHSKVSAGDIYTYTPSNIMGVIPLRGFTLRTNERMLLESQFTYAPVIRGTARTNARLVVRQRGNIIYSRTLTPGPFAIDDVYTGQVGADLDVTVEETDGSEQTFSVPYTSLPNMIRPGAFRYSLSVGEYRDDQADKPIMGALSVERGFEAFTLNVSGLGSDSYQSLAAGAAWNIGNIGAFSLDVAQARYVYDRVNGLYDKETRNGTAVRLLYAKQFDTTDTGLRILGYQYRSEHFLSFSEFNSRNYHRGERYDSDYEDGDSLWNKRRRSRLEVNVNQGMQEYGNLYLTLSQDRYYGTSEKSTSASGGYGFLIGPANVSLSYTYSKNGKGDNDNSLNLGVSIPLRWGERERNYNSVNYNLTRNRDNRYSQSVGISGSQQDSPLSYSLNVQKDYKDKFSESASLGYNANLATLNTSVSHSSHSDQFSAGMAGGLVLYKGGVILAPRMGDTIAIIETPGASDIGVSGSQNKTDYFGRAVVNYLSPYRYNTVSLDTTNAPTTELKESSRKVVPTEGAAVLLRFATRVGRRAMVIVQGPHGVPVGAIVTVDGQDEEAGIVGNGGLAYLTGLDARRDETLTVSWGRDQQCRFTLPKLPEGDSESQWHTKIPVDCR</sequence>
<dbReference type="GO" id="GO:0009297">
    <property type="term" value="P:pilus assembly"/>
    <property type="evidence" value="ECO:0007669"/>
    <property type="project" value="InterPro"/>
</dbReference>
<evidence type="ECO:0000256" key="8">
    <source>
        <dbReference type="ARBA" id="ARBA00023237"/>
    </source>
</evidence>
<comment type="similarity">
    <text evidence="2">Belongs to the fimbrial export usher family.</text>
</comment>
<feature type="signal peptide" evidence="9">
    <location>
        <begin position="1"/>
        <end position="41"/>
    </location>
</feature>
<dbReference type="SUPFAM" id="SSF141729">
    <property type="entry name" value="FimD N-terminal domain-like"/>
    <property type="match status" value="1"/>
</dbReference>
<evidence type="ECO:0000256" key="7">
    <source>
        <dbReference type="ARBA" id="ARBA00023136"/>
    </source>
</evidence>
<keyword evidence="13" id="KW-1185">Reference proteome</keyword>
<dbReference type="Gene3D" id="2.60.40.2610">
    <property type="entry name" value="Outer membrane usher protein FimD, plug domain"/>
    <property type="match status" value="1"/>
</dbReference>
<proteinExistence type="inferred from homology"/>
<evidence type="ECO:0000259" key="11">
    <source>
        <dbReference type="Pfam" id="PF13954"/>
    </source>
</evidence>
<protein>
    <submittedName>
        <fullName evidence="12">Outer membrane usher protein fimD</fullName>
    </submittedName>
</protein>
<evidence type="ECO:0000256" key="4">
    <source>
        <dbReference type="ARBA" id="ARBA00022452"/>
    </source>
</evidence>
<dbReference type="InterPro" id="IPR042186">
    <property type="entry name" value="FimD_plug_dom"/>
</dbReference>
<dbReference type="Pfam" id="PF00577">
    <property type="entry name" value="Usher"/>
    <property type="match status" value="1"/>
</dbReference>
<keyword evidence="4" id="KW-1134">Transmembrane beta strand</keyword>
<feature type="domain" description="PapC N-terminal" evidence="11">
    <location>
        <begin position="49"/>
        <end position="202"/>
    </location>
</feature>
<dbReference type="Pfam" id="PF13953">
    <property type="entry name" value="PapC_C"/>
    <property type="match status" value="1"/>
</dbReference>
<evidence type="ECO:0000256" key="5">
    <source>
        <dbReference type="ARBA" id="ARBA00022692"/>
    </source>
</evidence>
<dbReference type="GO" id="GO:0009279">
    <property type="term" value="C:cell outer membrane"/>
    <property type="evidence" value="ECO:0007669"/>
    <property type="project" value="UniProtKB-SubCell"/>
</dbReference>
<dbReference type="Proteomes" id="UP000249005">
    <property type="component" value="Chromosome 1"/>
</dbReference>
<dbReference type="InterPro" id="IPR043142">
    <property type="entry name" value="PapC-like_C_sf"/>
</dbReference>
<feature type="domain" description="PapC-like C-terminal" evidence="10">
    <location>
        <begin position="809"/>
        <end position="859"/>
    </location>
</feature>
<keyword evidence="5" id="KW-0812">Transmembrane</keyword>
<dbReference type="EMBL" id="LS483470">
    <property type="protein sequence ID" value="SQI36569.1"/>
    <property type="molecule type" value="Genomic_DNA"/>
</dbReference>
<comment type="subcellular location">
    <subcellularLocation>
        <location evidence="1">Cell outer membrane</location>
        <topology evidence="1">Multi-pass membrane protein</topology>
    </subcellularLocation>
</comment>
<dbReference type="RefSeq" id="WP_111739384.1">
    <property type="nucleotide sequence ID" value="NZ_LR698987.1"/>
</dbReference>
<dbReference type="OrthoDB" id="6500366at2"/>
<evidence type="ECO:0000313" key="12">
    <source>
        <dbReference type="EMBL" id="SQI36569.1"/>
    </source>
</evidence>
<feature type="chain" id="PRO_5015845955" evidence="9">
    <location>
        <begin position="42"/>
        <end position="881"/>
    </location>
</feature>
<dbReference type="Gene3D" id="2.60.40.2070">
    <property type="match status" value="1"/>
</dbReference>
<dbReference type="KEGG" id="lri:NCTC12151_00786"/>
<evidence type="ECO:0000256" key="1">
    <source>
        <dbReference type="ARBA" id="ARBA00004571"/>
    </source>
</evidence>
<dbReference type="Gene3D" id="3.10.20.410">
    <property type="match status" value="1"/>
</dbReference>
<gene>
    <name evidence="12" type="primary">fimD_1</name>
    <name evidence="12" type="ORF">NCTC12151_00786</name>
</gene>
<reference evidence="12 13" key="1">
    <citation type="submission" date="2018-06" db="EMBL/GenBank/DDBJ databases">
        <authorList>
            <consortium name="Pathogen Informatics"/>
            <person name="Doyle S."/>
        </authorList>
    </citation>
    <scope>NUCLEOTIDE SEQUENCE [LARGE SCALE GENOMIC DNA]</scope>
    <source>
        <strain evidence="12 13">NCTC12151</strain>
    </source>
</reference>
<keyword evidence="6 9" id="KW-0732">Signal</keyword>
<evidence type="ECO:0000256" key="9">
    <source>
        <dbReference type="SAM" id="SignalP"/>
    </source>
</evidence>